<sequence length="142" mass="14772">MGHQMRTFGATTVMGALLGGSLLGCTTNLQDPDTPAGVPNYVVEEEAGGPDMALEGQIAELDGCFYIKGPEPEEQLTLAIFPAHEIHETSSGSGFAFRGEAFSDGDGITVGGGEAGPTIYAVPDQCDDEVQQWRVTPSTPAP</sequence>
<evidence type="ECO:0000313" key="1">
    <source>
        <dbReference type="EMBL" id="MBE1514508.1"/>
    </source>
</evidence>
<organism evidence="1 2">
    <name type="scientific">Nesterenkonia halotolerans</name>
    <dbReference type="NCBI Taxonomy" id="225325"/>
    <lineage>
        <taxon>Bacteria</taxon>
        <taxon>Bacillati</taxon>
        <taxon>Actinomycetota</taxon>
        <taxon>Actinomycetes</taxon>
        <taxon>Micrococcales</taxon>
        <taxon>Micrococcaceae</taxon>
        <taxon>Nesterenkonia</taxon>
    </lineage>
</organism>
<evidence type="ECO:0000313" key="2">
    <source>
        <dbReference type="Proteomes" id="UP000636579"/>
    </source>
</evidence>
<dbReference type="Proteomes" id="UP000636579">
    <property type="component" value="Unassembled WGS sequence"/>
</dbReference>
<dbReference type="EMBL" id="JADBEE010000001">
    <property type="protein sequence ID" value="MBE1514508.1"/>
    <property type="molecule type" value="Genomic_DNA"/>
</dbReference>
<gene>
    <name evidence="1" type="ORF">H4W26_001263</name>
</gene>
<name>A0ABR9J685_9MICC</name>
<proteinExistence type="predicted"/>
<reference evidence="1 2" key="1">
    <citation type="submission" date="2020-10" db="EMBL/GenBank/DDBJ databases">
        <title>Sequencing the genomes of 1000 actinobacteria strains.</title>
        <authorList>
            <person name="Klenk H.-P."/>
        </authorList>
    </citation>
    <scope>NUCLEOTIDE SEQUENCE [LARGE SCALE GENOMIC DNA]</scope>
    <source>
        <strain evidence="1 2">DSM 15474</strain>
    </source>
</reference>
<accession>A0ABR9J685</accession>
<dbReference type="RefSeq" id="WP_192591250.1">
    <property type="nucleotide sequence ID" value="NZ_JADBEE010000001.1"/>
</dbReference>
<keyword evidence="2" id="KW-1185">Reference proteome</keyword>
<dbReference type="PROSITE" id="PS51257">
    <property type="entry name" value="PROKAR_LIPOPROTEIN"/>
    <property type="match status" value="1"/>
</dbReference>
<protein>
    <submittedName>
        <fullName evidence="1">Uncharacterized protein</fullName>
    </submittedName>
</protein>
<comment type="caution">
    <text evidence="1">The sequence shown here is derived from an EMBL/GenBank/DDBJ whole genome shotgun (WGS) entry which is preliminary data.</text>
</comment>